<name>A0A828YWH6_9LEPT</name>
<sequence>MKIRKKGLEFRSRSDTYSVRFMDRLRIQLFLVLLLSGKNVLFAQSVQAPVSGPEESEDVHKKNAAALDKEYYEYYFRTVPDVDALEKAKLEYNLIRSFKLELRRREPSLSPDYFKQIKAANIRYERVLADSIWMRGIRNQMQHIRFQEYMYIVIYDKYFLYISYEMNPSRYVMEPYQMQLIFQKENPFFIKLPDP</sequence>
<dbReference type="EMBL" id="AFLV02000079">
    <property type="protein sequence ID" value="EKR62584.1"/>
    <property type="molecule type" value="Genomic_DNA"/>
</dbReference>
<proteinExistence type="predicted"/>
<organism evidence="1 2">
    <name type="scientific">Leptospira weilii str. 2006001853</name>
    <dbReference type="NCBI Taxonomy" id="1001589"/>
    <lineage>
        <taxon>Bacteria</taxon>
        <taxon>Pseudomonadati</taxon>
        <taxon>Spirochaetota</taxon>
        <taxon>Spirochaetia</taxon>
        <taxon>Leptospirales</taxon>
        <taxon>Leptospiraceae</taxon>
        <taxon>Leptospira</taxon>
    </lineage>
</organism>
<evidence type="ECO:0000313" key="2">
    <source>
        <dbReference type="Proteomes" id="UP000001338"/>
    </source>
</evidence>
<protein>
    <submittedName>
        <fullName evidence="1">Uncharacterized protein</fullName>
    </submittedName>
</protein>
<dbReference type="Proteomes" id="UP000001338">
    <property type="component" value="Unassembled WGS sequence"/>
</dbReference>
<reference evidence="1 2" key="1">
    <citation type="submission" date="2012-10" db="EMBL/GenBank/DDBJ databases">
        <authorList>
            <person name="Harkins D.M."/>
            <person name="Durkin A.S."/>
            <person name="Brinkac L.M."/>
            <person name="Haft D.H."/>
            <person name="Selengut J.D."/>
            <person name="Sanka R."/>
            <person name="DePew J."/>
            <person name="Purushe J."/>
            <person name="Whelen A.C."/>
            <person name="Vinetz J.M."/>
            <person name="Sutton G.G."/>
            <person name="Nierman W.C."/>
            <person name="Fouts D.E."/>
        </authorList>
    </citation>
    <scope>NUCLEOTIDE SEQUENCE [LARGE SCALE GENOMIC DNA]</scope>
    <source>
        <strain evidence="1 2">2006001853</strain>
    </source>
</reference>
<comment type="caution">
    <text evidence="1">The sequence shown here is derived from an EMBL/GenBank/DDBJ whole genome shotgun (WGS) entry which is preliminary data.</text>
</comment>
<evidence type="ECO:0000313" key="1">
    <source>
        <dbReference type="EMBL" id="EKR62584.1"/>
    </source>
</evidence>
<gene>
    <name evidence="1" type="ORF">LEP1GSC036_2063</name>
</gene>
<accession>A0A828YWH6</accession>
<dbReference type="AlphaFoldDB" id="A0A828YWH6"/>